<feature type="non-terminal residue" evidence="1">
    <location>
        <position position="1"/>
    </location>
</feature>
<protein>
    <submittedName>
        <fullName evidence="1">Lipase class 2</fullName>
    </submittedName>
</protein>
<proteinExistence type="predicted"/>
<comment type="caution">
    <text evidence="1">The sequence shown here is derived from an EMBL/GenBank/DDBJ whole genome shotgun (WGS) entry which is preliminary data.</text>
</comment>
<dbReference type="InterPro" id="IPR029058">
    <property type="entry name" value="AB_hydrolase_fold"/>
</dbReference>
<name>T1C7S0_9ZZZZ</name>
<accession>T1C7S0</accession>
<reference evidence="1" key="2">
    <citation type="journal article" date="2014" name="ISME J.">
        <title>Microbial stratification in low pH oxic and suboxic macroscopic growths along an acid mine drainage.</title>
        <authorList>
            <person name="Mendez-Garcia C."/>
            <person name="Mesa V."/>
            <person name="Sprenger R.R."/>
            <person name="Richter M."/>
            <person name="Diez M.S."/>
            <person name="Solano J."/>
            <person name="Bargiela R."/>
            <person name="Golyshina O.V."/>
            <person name="Manteca A."/>
            <person name="Ramos J.L."/>
            <person name="Gallego J.R."/>
            <person name="Llorente I."/>
            <person name="Martins Dos Santos V.A."/>
            <person name="Jensen O.N."/>
            <person name="Pelaez A.I."/>
            <person name="Sanchez J."/>
            <person name="Ferrer M."/>
        </authorList>
    </citation>
    <scope>NUCLEOTIDE SEQUENCE</scope>
</reference>
<gene>
    <name evidence="1" type="ORF">B1B_07369</name>
</gene>
<dbReference type="Gene3D" id="3.40.50.1820">
    <property type="entry name" value="alpha/beta hydrolase"/>
    <property type="match status" value="1"/>
</dbReference>
<organism evidence="1">
    <name type="scientific">mine drainage metagenome</name>
    <dbReference type="NCBI Taxonomy" id="410659"/>
    <lineage>
        <taxon>unclassified sequences</taxon>
        <taxon>metagenomes</taxon>
        <taxon>ecological metagenomes</taxon>
    </lineage>
</organism>
<dbReference type="AlphaFoldDB" id="T1C7S0"/>
<evidence type="ECO:0000313" key="1">
    <source>
        <dbReference type="EMBL" id="EQD62200.1"/>
    </source>
</evidence>
<dbReference type="EMBL" id="AUZY01004690">
    <property type="protein sequence ID" value="EQD62200.1"/>
    <property type="molecule type" value="Genomic_DNA"/>
</dbReference>
<reference evidence="1" key="1">
    <citation type="submission" date="2013-08" db="EMBL/GenBank/DDBJ databases">
        <authorList>
            <person name="Mendez C."/>
            <person name="Richter M."/>
            <person name="Ferrer M."/>
            <person name="Sanchez J."/>
        </authorList>
    </citation>
    <scope>NUCLEOTIDE SEQUENCE</scope>
</reference>
<sequence>NLNAGGDTVAGPKYVVIESKYDGIITPYTNAFLSGPNTQNITLQDQCSTDYSEHISIIYDPVALQDVMNALGPDSPTFKPTCSVVLPLIGGITE</sequence>